<dbReference type="InterPro" id="IPR048279">
    <property type="entry name" value="MdtK-like"/>
</dbReference>
<dbReference type="PIRSF" id="PIRSF006603">
    <property type="entry name" value="DinF"/>
    <property type="match status" value="1"/>
</dbReference>
<keyword evidence="15" id="KW-1185">Reference proteome</keyword>
<name>A0ABU4AKH1_9HYPH</name>
<organism evidence="14 15">
    <name type="scientific">Nitratireductor aquimarinus</name>
    <dbReference type="NCBI Taxonomy" id="889300"/>
    <lineage>
        <taxon>Bacteria</taxon>
        <taxon>Pseudomonadati</taxon>
        <taxon>Pseudomonadota</taxon>
        <taxon>Alphaproteobacteria</taxon>
        <taxon>Hyphomicrobiales</taxon>
        <taxon>Phyllobacteriaceae</taxon>
        <taxon>Nitratireductor</taxon>
    </lineage>
</organism>
<protein>
    <recommendedName>
        <fullName evidence="3">Multidrug export protein MepA</fullName>
    </recommendedName>
    <alternativeName>
        <fullName evidence="12">Multidrug-efflux transporter</fullName>
    </alternativeName>
</protein>
<gene>
    <name evidence="14" type="ORF">R2G56_10670</name>
</gene>
<dbReference type="PANTHER" id="PTHR43298">
    <property type="entry name" value="MULTIDRUG RESISTANCE PROTEIN NORM-RELATED"/>
    <property type="match status" value="1"/>
</dbReference>
<dbReference type="InterPro" id="IPR045070">
    <property type="entry name" value="MATE_MepA-like"/>
</dbReference>
<keyword evidence="5" id="KW-0050">Antiport</keyword>
<feature type="transmembrane region" description="Helical" evidence="13">
    <location>
        <begin position="102"/>
        <end position="126"/>
    </location>
</feature>
<keyword evidence="11" id="KW-0046">Antibiotic resistance</keyword>
<dbReference type="EMBL" id="JAWLIP010000004">
    <property type="protein sequence ID" value="MDV6226748.1"/>
    <property type="molecule type" value="Genomic_DNA"/>
</dbReference>
<evidence type="ECO:0000256" key="1">
    <source>
        <dbReference type="ARBA" id="ARBA00004429"/>
    </source>
</evidence>
<proteinExistence type="inferred from homology"/>
<dbReference type="Proteomes" id="UP001185659">
    <property type="component" value="Unassembled WGS sequence"/>
</dbReference>
<evidence type="ECO:0000256" key="10">
    <source>
        <dbReference type="ARBA" id="ARBA00023136"/>
    </source>
</evidence>
<keyword evidence="9" id="KW-0406">Ion transport</keyword>
<keyword evidence="8 13" id="KW-1133">Transmembrane helix</keyword>
<evidence type="ECO:0000256" key="7">
    <source>
        <dbReference type="ARBA" id="ARBA00022692"/>
    </source>
</evidence>
<sequence length="463" mass="49110">MSETSSNTFTEGPLGPIYAKTALPIIFVMGMNGLLAVCDALFLGHFVGPDALAAVTLMFPVYMLIVAMATLVASGMSSLLARHLGASSMDDAQAVFAGAHGLALLLGGVLIVLFMLFGAPVALLAAGGSVPLAEMGLVYLRITVFCSPLLFILSVNSDALRNEGLITLMAGMSLLVSVANIGFNYLFIAILEMGVAGSAYGTAMAQALAFVIILAFRLRGRTQLRPSVLLRHRLDTAWTRILALGAPQSLNFMGLALGSAAIIIALQWVNAPGYGDTVSAYGIITRVMTFCFLPLLGLSHAMQTITGNNYGARDWARSDRSLRIAVVTAFVYALVVQFLLTVFAADIGRGFVDDPAVVSEVERVLPIMVALLFAGGPLMMIAMHFQAIGDASRAALLGLSKPYLFGIPLTFILADMVGERGIWMAGPFAELLLFCLTLIVLFRTARTRSLKWGLFQAGAAEQA</sequence>
<evidence type="ECO:0000256" key="12">
    <source>
        <dbReference type="ARBA" id="ARBA00031636"/>
    </source>
</evidence>
<feature type="transmembrane region" description="Helical" evidence="13">
    <location>
        <begin position="168"/>
        <end position="191"/>
    </location>
</feature>
<accession>A0ABU4AKH1</accession>
<comment type="caution">
    <text evidence="14">The sequence shown here is derived from an EMBL/GenBank/DDBJ whole genome shotgun (WGS) entry which is preliminary data.</text>
</comment>
<feature type="transmembrane region" description="Helical" evidence="13">
    <location>
        <begin position="281"/>
        <end position="301"/>
    </location>
</feature>
<dbReference type="CDD" id="cd13143">
    <property type="entry name" value="MATE_MepA_like"/>
    <property type="match status" value="1"/>
</dbReference>
<keyword evidence="10 13" id="KW-0472">Membrane</keyword>
<comment type="similarity">
    <text evidence="2">Belongs to the multi antimicrobial extrusion (MATE) (TC 2.A.66.1) family. MepA subfamily.</text>
</comment>
<evidence type="ECO:0000256" key="2">
    <source>
        <dbReference type="ARBA" id="ARBA00008417"/>
    </source>
</evidence>
<dbReference type="PANTHER" id="PTHR43298:SF2">
    <property type="entry name" value="FMN_FAD EXPORTER YEEO-RELATED"/>
    <property type="match status" value="1"/>
</dbReference>
<feature type="transmembrane region" description="Helical" evidence="13">
    <location>
        <begin position="138"/>
        <end position="156"/>
    </location>
</feature>
<dbReference type="RefSeq" id="WP_317561264.1">
    <property type="nucleotide sequence ID" value="NZ_JAWLIP010000004.1"/>
</dbReference>
<dbReference type="Pfam" id="PF01554">
    <property type="entry name" value="MatE"/>
    <property type="match status" value="2"/>
</dbReference>
<evidence type="ECO:0000256" key="4">
    <source>
        <dbReference type="ARBA" id="ARBA00022448"/>
    </source>
</evidence>
<keyword evidence="7 13" id="KW-0812">Transmembrane</keyword>
<evidence type="ECO:0000313" key="15">
    <source>
        <dbReference type="Proteomes" id="UP001185659"/>
    </source>
</evidence>
<evidence type="ECO:0000256" key="3">
    <source>
        <dbReference type="ARBA" id="ARBA00022106"/>
    </source>
</evidence>
<dbReference type="InterPro" id="IPR050222">
    <property type="entry name" value="MATE_MdtK"/>
</dbReference>
<feature type="transmembrane region" description="Helical" evidence="13">
    <location>
        <begin position="322"/>
        <end position="344"/>
    </location>
</feature>
<keyword evidence="4" id="KW-0813">Transport</keyword>
<evidence type="ECO:0000256" key="5">
    <source>
        <dbReference type="ARBA" id="ARBA00022449"/>
    </source>
</evidence>
<feature type="transmembrane region" description="Helical" evidence="13">
    <location>
        <begin position="21"/>
        <end position="47"/>
    </location>
</feature>
<comment type="subcellular location">
    <subcellularLocation>
        <location evidence="1">Cell inner membrane</location>
        <topology evidence="1">Multi-pass membrane protein</topology>
    </subcellularLocation>
</comment>
<feature type="transmembrane region" description="Helical" evidence="13">
    <location>
        <begin position="394"/>
        <end position="414"/>
    </location>
</feature>
<feature type="transmembrane region" description="Helical" evidence="13">
    <location>
        <begin position="59"/>
        <end position="81"/>
    </location>
</feature>
<evidence type="ECO:0000256" key="13">
    <source>
        <dbReference type="SAM" id="Phobius"/>
    </source>
</evidence>
<dbReference type="InterPro" id="IPR002528">
    <property type="entry name" value="MATE_fam"/>
</dbReference>
<feature type="transmembrane region" description="Helical" evidence="13">
    <location>
        <begin position="364"/>
        <end position="382"/>
    </location>
</feature>
<feature type="transmembrane region" description="Helical" evidence="13">
    <location>
        <begin position="250"/>
        <end position="269"/>
    </location>
</feature>
<evidence type="ECO:0000256" key="9">
    <source>
        <dbReference type="ARBA" id="ARBA00023065"/>
    </source>
</evidence>
<evidence type="ECO:0000256" key="6">
    <source>
        <dbReference type="ARBA" id="ARBA00022475"/>
    </source>
</evidence>
<evidence type="ECO:0000256" key="8">
    <source>
        <dbReference type="ARBA" id="ARBA00022989"/>
    </source>
</evidence>
<keyword evidence="6" id="KW-1003">Cell membrane</keyword>
<evidence type="ECO:0000313" key="14">
    <source>
        <dbReference type="EMBL" id="MDV6226748.1"/>
    </source>
</evidence>
<dbReference type="NCBIfam" id="TIGR00797">
    <property type="entry name" value="matE"/>
    <property type="match status" value="1"/>
</dbReference>
<feature type="transmembrane region" description="Helical" evidence="13">
    <location>
        <begin position="420"/>
        <end position="442"/>
    </location>
</feature>
<feature type="transmembrane region" description="Helical" evidence="13">
    <location>
        <begin position="197"/>
        <end position="216"/>
    </location>
</feature>
<reference evidence="14 15" key="1">
    <citation type="submission" date="2023-10" db="EMBL/GenBank/DDBJ databases">
        <authorList>
            <person name="Venkata Ramana C."/>
            <person name="Sasikala C."/>
            <person name="Dhurka M."/>
        </authorList>
    </citation>
    <scope>NUCLEOTIDE SEQUENCE [LARGE SCALE GENOMIC DNA]</scope>
    <source>
        <strain evidence="14 15">KCTC 32151</strain>
    </source>
</reference>
<evidence type="ECO:0000256" key="11">
    <source>
        <dbReference type="ARBA" id="ARBA00023251"/>
    </source>
</evidence>